<dbReference type="Pfam" id="PF00588">
    <property type="entry name" value="SpoU_methylase"/>
    <property type="match status" value="1"/>
</dbReference>
<keyword evidence="6" id="KW-1185">Reference proteome</keyword>
<dbReference type="PANTHER" id="PTHR43191">
    <property type="entry name" value="RRNA METHYLTRANSFERASE 3"/>
    <property type="match status" value="1"/>
</dbReference>
<dbReference type="Gene3D" id="3.40.1280.10">
    <property type="match status" value="1"/>
</dbReference>
<dbReference type="RefSeq" id="WP_218830463.1">
    <property type="nucleotide sequence ID" value="NZ_MQWD01000001.1"/>
</dbReference>
<gene>
    <name evidence="5" type="ORF">BSZ37_09865</name>
</gene>
<dbReference type="SUPFAM" id="SSF55315">
    <property type="entry name" value="L30e-like"/>
    <property type="match status" value="1"/>
</dbReference>
<evidence type="ECO:0000313" key="6">
    <source>
        <dbReference type="Proteomes" id="UP000216339"/>
    </source>
</evidence>
<evidence type="ECO:0000256" key="1">
    <source>
        <dbReference type="ARBA" id="ARBA00007228"/>
    </source>
</evidence>
<dbReference type="InterPro" id="IPR029028">
    <property type="entry name" value="Alpha/beta_knot_MTases"/>
</dbReference>
<protein>
    <recommendedName>
        <fullName evidence="4">RNA 2-O ribose methyltransferase substrate binding domain-containing protein</fullName>
    </recommendedName>
</protein>
<evidence type="ECO:0000313" key="5">
    <source>
        <dbReference type="EMBL" id="PAP76723.1"/>
    </source>
</evidence>
<evidence type="ECO:0000259" key="4">
    <source>
        <dbReference type="SMART" id="SM00967"/>
    </source>
</evidence>
<evidence type="ECO:0000256" key="2">
    <source>
        <dbReference type="ARBA" id="ARBA00022603"/>
    </source>
</evidence>
<comment type="caution">
    <text evidence="5">The sequence shown here is derived from an EMBL/GenBank/DDBJ whole genome shotgun (WGS) entry which is preliminary data.</text>
</comment>
<dbReference type="GO" id="GO:0005737">
    <property type="term" value="C:cytoplasm"/>
    <property type="evidence" value="ECO:0007669"/>
    <property type="project" value="UniProtKB-ARBA"/>
</dbReference>
<name>A0A271IZT4_9BACT</name>
<dbReference type="InterPro" id="IPR029064">
    <property type="entry name" value="Ribosomal_eL30-like_sf"/>
</dbReference>
<dbReference type="GO" id="GO:0003723">
    <property type="term" value="F:RNA binding"/>
    <property type="evidence" value="ECO:0007669"/>
    <property type="project" value="InterPro"/>
</dbReference>
<accession>A0A271IZT4</accession>
<dbReference type="AlphaFoldDB" id="A0A271IZT4"/>
<keyword evidence="2" id="KW-0489">Methyltransferase</keyword>
<dbReference type="Gene3D" id="3.30.1330.30">
    <property type="match status" value="1"/>
</dbReference>
<keyword evidence="3" id="KW-0808">Transferase</keyword>
<dbReference type="SMART" id="SM00967">
    <property type="entry name" value="SpoU_sub_bind"/>
    <property type="match status" value="1"/>
</dbReference>
<proteinExistence type="inferred from homology"/>
<organism evidence="5 6">
    <name type="scientific">Rubrivirga marina</name>
    <dbReference type="NCBI Taxonomy" id="1196024"/>
    <lineage>
        <taxon>Bacteria</taxon>
        <taxon>Pseudomonadati</taxon>
        <taxon>Rhodothermota</taxon>
        <taxon>Rhodothermia</taxon>
        <taxon>Rhodothermales</taxon>
        <taxon>Rubricoccaceae</taxon>
        <taxon>Rubrivirga</taxon>
    </lineage>
</organism>
<dbReference type="InterPro" id="IPR001537">
    <property type="entry name" value="SpoU_MeTrfase"/>
</dbReference>
<dbReference type="GO" id="GO:0032259">
    <property type="term" value="P:methylation"/>
    <property type="evidence" value="ECO:0007669"/>
    <property type="project" value="UniProtKB-KW"/>
</dbReference>
<dbReference type="InterPro" id="IPR051259">
    <property type="entry name" value="rRNA_Methyltransferase"/>
</dbReference>
<dbReference type="EMBL" id="MQWD01000001">
    <property type="protein sequence ID" value="PAP76723.1"/>
    <property type="molecule type" value="Genomic_DNA"/>
</dbReference>
<dbReference type="Proteomes" id="UP000216339">
    <property type="component" value="Unassembled WGS sequence"/>
</dbReference>
<dbReference type="GO" id="GO:0006396">
    <property type="term" value="P:RNA processing"/>
    <property type="evidence" value="ECO:0007669"/>
    <property type="project" value="InterPro"/>
</dbReference>
<dbReference type="PANTHER" id="PTHR43191:SF2">
    <property type="entry name" value="RRNA METHYLTRANSFERASE 3, MITOCHONDRIAL"/>
    <property type="match status" value="1"/>
</dbReference>
<dbReference type="InterPro" id="IPR053888">
    <property type="entry name" value="MRM3-like_sub_bind"/>
</dbReference>
<feature type="domain" description="RNA 2-O ribose methyltransferase substrate binding" evidence="4">
    <location>
        <begin position="25"/>
        <end position="98"/>
    </location>
</feature>
<evidence type="ECO:0000256" key="3">
    <source>
        <dbReference type="ARBA" id="ARBA00022679"/>
    </source>
</evidence>
<dbReference type="InterPro" id="IPR029026">
    <property type="entry name" value="tRNA_m1G_MTases_N"/>
</dbReference>
<dbReference type="GO" id="GO:0008173">
    <property type="term" value="F:RNA methyltransferase activity"/>
    <property type="evidence" value="ECO:0007669"/>
    <property type="project" value="InterPro"/>
</dbReference>
<reference evidence="5 6" key="1">
    <citation type="submission" date="2016-11" db="EMBL/GenBank/DDBJ databases">
        <title>Study of marine rhodopsin-containing bacteria.</title>
        <authorList>
            <person name="Yoshizawa S."/>
            <person name="Kumagai Y."/>
            <person name="Kogure K."/>
        </authorList>
    </citation>
    <scope>NUCLEOTIDE SEQUENCE [LARGE SCALE GENOMIC DNA]</scope>
    <source>
        <strain evidence="5 6">SAORIC-28</strain>
    </source>
</reference>
<comment type="similarity">
    <text evidence="1">Belongs to the class IV-like SAM-binding methyltransferase superfamily. RNA methyltransferase TrmH family.</text>
</comment>
<dbReference type="InterPro" id="IPR013123">
    <property type="entry name" value="SpoU_subst-bd"/>
</dbReference>
<dbReference type="Pfam" id="PF22435">
    <property type="entry name" value="MRM3-like_sub_bind"/>
    <property type="match status" value="1"/>
</dbReference>
<sequence>MTRQQLKDLAQLSRSKGRRQQGRFLVEGVRSVEAAVDAGAPVEAVLVTAEAAGDHRVAALLERTGAVVHTVAARDLDRVGDARTSQGVLAVSRSVVGDGAGPVDAPVLLLDGVQDPGNVGALVRTAAWFGVSTVVGDEDTADFENPKAVRASMGGIWDVALVRVPDLGASLDRLAGDGVALWGADLGGTSVTEWAPGRSAALVMGSEAHGLSDAVAERLRHSGGGLVHIPGAEGARGVESLNVSVAGGVLLARWLG</sequence>
<dbReference type="SUPFAM" id="SSF75217">
    <property type="entry name" value="alpha/beta knot"/>
    <property type="match status" value="1"/>
</dbReference>